<feature type="compositionally biased region" description="Pro residues" evidence="1">
    <location>
        <begin position="155"/>
        <end position="171"/>
    </location>
</feature>
<dbReference type="EMBL" id="VJZA01000085">
    <property type="protein sequence ID" value="TVT17181.1"/>
    <property type="molecule type" value="Genomic_DNA"/>
</dbReference>
<evidence type="ECO:0000313" key="4">
    <source>
        <dbReference type="Proteomes" id="UP000318578"/>
    </source>
</evidence>
<keyword evidence="2" id="KW-0812">Transmembrane</keyword>
<organism evidence="3 4">
    <name type="scientific">Amycolatopsis acidiphila</name>
    <dbReference type="NCBI Taxonomy" id="715473"/>
    <lineage>
        <taxon>Bacteria</taxon>
        <taxon>Bacillati</taxon>
        <taxon>Actinomycetota</taxon>
        <taxon>Actinomycetes</taxon>
        <taxon>Pseudonocardiales</taxon>
        <taxon>Pseudonocardiaceae</taxon>
        <taxon>Amycolatopsis</taxon>
    </lineage>
</organism>
<feature type="region of interest" description="Disordered" evidence="1">
    <location>
        <begin position="132"/>
        <end position="171"/>
    </location>
</feature>
<feature type="compositionally biased region" description="Pro residues" evidence="1">
    <location>
        <begin position="137"/>
        <end position="148"/>
    </location>
</feature>
<name>A0A557ZYW3_9PSEU</name>
<sequence>MIRPVFVDPSGRRRRLLRASAAAVAAGAFVFMAGAGALLTNRPLTSLPGLLGEAVTGQDTGDSGGVAAAPRASSPPVAGWAPVPGRSALVPLRGAVDTGGLGGILIDPAAAGLVPGIPGFPGFPGFPGMSGMGNPAPVVPGAPVPSSPAPLQGPEQPPVVVPPPVTTQPPP</sequence>
<dbReference type="Proteomes" id="UP000318578">
    <property type="component" value="Unassembled WGS sequence"/>
</dbReference>
<keyword evidence="2" id="KW-1133">Transmembrane helix</keyword>
<keyword evidence="2" id="KW-0472">Membrane</keyword>
<evidence type="ECO:0000313" key="3">
    <source>
        <dbReference type="EMBL" id="TVT17181.1"/>
    </source>
</evidence>
<protein>
    <submittedName>
        <fullName evidence="3">Uncharacterized protein</fullName>
    </submittedName>
</protein>
<reference evidence="3 4" key="1">
    <citation type="submission" date="2019-07" db="EMBL/GenBank/DDBJ databases">
        <title>New species of Amycolatopsis and Streptomyces.</title>
        <authorList>
            <person name="Duangmal K."/>
            <person name="Teo W.F.A."/>
            <person name="Lipun K."/>
        </authorList>
    </citation>
    <scope>NUCLEOTIDE SEQUENCE [LARGE SCALE GENOMIC DNA]</scope>
    <source>
        <strain evidence="3 4">JCM 30562</strain>
    </source>
</reference>
<keyword evidence="4" id="KW-1185">Reference proteome</keyword>
<evidence type="ECO:0000256" key="1">
    <source>
        <dbReference type="SAM" id="MobiDB-lite"/>
    </source>
</evidence>
<evidence type="ECO:0000256" key="2">
    <source>
        <dbReference type="SAM" id="Phobius"/>
    </source>
</evidence>
<feature type="non-terminal residue" evidence="3">
    <location>
        <position position="171"/>
    </location>
</feature>
<dbReference type="AlphaFoldDB" id="A0A557ZYW3"/>
<feature type="compositionally biased region" description="Low complexity" evidence="1">
    <location>
        <begin position="65"/>
        <end position="78"/>
    </location>
</feature>
<comment type="caution">
    <text evidence="3">The sequence shown here is derived from an EMBL/GenBank/DDBJ whole genome shotgun (WGS) entry which is preliminary data.</text>
</comment>
<feature type="transmembrane region" description="Helical" evidence="2">
    <location>
        <begin position="21"/>
        <end position="39"/>
    </location>
</feature>
<gene>
    <name evidence="3" type="ORF">FNH06_32535</name>
</gene>
<proteinExistence type="predicted"/>
<feature type="region of interest" description="Disordered" evidence="1">
    <location>
        <begin position="55"/>
        <end position="78"/>
    </location>
</feature>
<accession>A0A557ZYW3</accession>